<dbReference type="EC" id="5.3.1.16" evidence="5 12"/>
<keyword evidence="16" id="KW-1185">Reference proteome</keyword>
<dbReference type="CDD" id="cd04732">
    <property type="entry name" value="HisA"/>
    <property type="match status" value="1"/>
</dbReference>
<dbReference type="EMBL" id="JBHUEO010000044">
    <property type="protein sequence ID" value="MFD1707774.1"/>
    <property type="molecule type" value="Genomic_DNA"/>
</dbReference>
<dbReference type="InterPro" id="IPR006063">
    <property type="entry name" value="HisA_bact_arch"/>
</dbReference>
<gene>
    <name evidence="12 15" type="primary">hisA</name>
    <name evidence="15" type="ORF">ACFSCZ_13695</name>
</gene>
<evidence type="ECO:0000256" key="4">
    <source>
        <dbReference type="ARBA" id="ARBA00009667"/>
    </source>
</evidence>
<dbReference type="SUPFAM" id="SSF51366">
    <property type="entry name" value="Ribulose-phoshate binding barrel"/>
    <property type="match status" value="1"/>
</dbReference>
<evidence type="ECO:0000256" key="14">
    <source>
        <dbReference type="RuleBase" id="RU003658"/>
    </source>
</evidence>
<evidence type="ECO:0000256" key="9">
    <source>
        <dbReference type="ARBA" id="ARBA00023102"/>
    </source>
</evidence>
<evidence type="ECO:0000256" key="12">
    <source>
        <dbReference type="HAMAP-Rule" id="MF_01014"/>
    </source>
</evidence>
<dbReference type="InterPro" id="IPR006062">
    <property type="entry name" value="His_biosynth"/>
</dbReference>
<dbReference type="InterPro" id="IPR044524">
    <property type="entry name" value="Isoase_HisA-like"/>
</dbReference>
<name>A0ABW4KI08_9BACI</name>
<evidence type="ECO:0000256" key="13">
    <source>
        <dbReference type="RuleBase" id="RU003657"/>
    </source>
</evidence>
<dbReference type="InterPro" id="IPR023016">
    <property type="entry name" value="HisA/PriA"/>
</dbReference>
<evidence type="ECO:0000313" key="16">
    <source>
        <dbReference type="Proteomes" id="UP001597301"/>
    </source>
</evidence>
<accession>A0ABW4KI08</accession>
<keyword evidence="10 12" id="KW-0413">Isomerase</keyword>
<comment type="catalytic activity">
    <reaction evidence="1 12 14">
        <text>1-(5-phospho-beta-D-ribosyl)-5-[(5-phospho-beta-D-ribosylamino)methylideneamino]imidazole-4-carboxamide = 5-[(5-phospho-1-deoxy-D-ribulos-1-ylimino)methylamino]-1-(5-phospho-beta-D-ribosyl)imidazole-4-carboxamide</text>
        <dbReference type="Rhea" id="RHEA:15469"/>
        <dbReference type="ChEBI" id="CHEBI:58435"/>
        <dbReference type="ChEBI" id="CHEBI:58525"/>
        <dbReference type="EC" id="5.3.1.16"/>
    </reaction>
</comment>
<evidence type="ECO:0000256" key="1">
    <source>
        <dbReference type="ARBA" id="ARBA00000901"/>
    </source>
</evidence>
<reference evidence="16" key="1">
    <citation type="journal article" date="2019" name="Int. J. Syst. Evol. Microbiol.">
        <title>The Global Catalogue of Microorganisms (GCM) 10K type strain sequencing project: providing services to taxonomists for standard genome sequencing and annotation.</title>
        <authorList>
            <consortium name="The Broad Institute Genomics Platform"/>
            <consortium name="The Broad Institute Genome Sequencing Center for Infectious Disease"/>
            <person name="Wu L."/>
            <person name="Ma J."/>
        </authorList>
    </citation>
    <scope>NUCLEOTIDE SEQUENCE [LARGE SCALE GENOMIC DNA]</scope>
    <source>
        <strain evidence="16">CGMCC 1.12295</strain>
    </source>
</reference>
<dbReference type="RefSeq" id="WP_380774584.1">
    <property type="nucleotide sequence ID" value="NZ_JBHUEO010000044.1"/>
</dbReference>
<evidence type="ECO:0000256" key="11">
    <source>
        <dbReference type="ARBA" id="ARBA00030547"/>
    </source>
</evidence>
<dbReference type="InterPro" id="IPR011060">
    <property type="entry name" value="RibuloseP-bd_barrel"/>
</dbReference>
<comment type="caution">
    <text evidence="15">The sequence shown here is derived from an EMBL/GenBank/DDBJ whole genome shotgun (WGS) entry which is preliminary data.</text>
</comment>
<protein>
    <recommendedName>
        <fullName evidence="6 12">1-(5-phosphoribosyl)-5-[(5-phosphoribosylamino)methylideneamino] imidazole-4-carboxamide isomerase</fullName>
        <ecNumber evidence="5 12">5.3.1.16</ecNumber>
    </recommendedName>
    <alternativeName>
        <fullName evidence="11 12">Phosphoribosylformimino-5-aminoimidazole carboxamide ribotide isomerase</fullName>
    </alternativeName>
</protein>
<dbReference type="Pfam" id="PF00977">
    <property type="entry name" value="His_biosynth"/>
    <property type="match status" value="1"/>
</dbReference>
<evidence type="ECO:0000256" key="6">
    <source>
        <dbReference type="ARBA" id="ARBA00018464"/>
    </source>
</evidence>
<dbReference type="PANTHER" id="PTHR43090:SF2">
    <property type="entry name" value="1-(5-PHOSPHORIBOSYL)-5-[(5-PHOSPHORIBOSYLAMINO)METHYLIDENEAMINO] IMIDAZOLE-4-CARBOXAMIDE ISOMERASE"/>
    <property type="match status" value="1"/>
</dbReference>
<dbReference type="Proteomes" id="UP001597301">
    <property type="component" value="Unassembled WGS sequence"/>
</dbReference>
<proteinExistence type="inferred from homology"/>
<dbReference type="NCBIfam" id="TIGR00007">
    <property type="entry name" value="1-(5-phosphoribosyl)-5-[(5-phosphoribosylamino)methylideneamino]imidazole-4-carboxamide isomerase"/>
    <property type="match status" value="1"/>
</dbReference>
<evidence type="ECO:0000256" key="5">
    <source>
        <dbReference type="ARBA" id="ARBA00012550"/>
    </source>
</evidence>
<feature type="active site" description="Proton acceptor" evidence="12">
    <location>
        <position position="8"/>
    </location>
</feature>
<evidence type="ECO:0000256" key="10">
    <source>
        <dbReference type="ARBA" id="ARBA00023235"/>
    </source>
</evidence>
<comment type="pathway">
    <text evidence="3 12 14">Amino-acid biosynthesis; L-histidine biosynthesis; L-histidine from 5-phospho-alpha-D-ribose 1-diphosphate: step 4/9.</text>
</comment>
<evidence type="ECO:0000313" key="15">
    <source>
        <dbReference type="EMBL" id="MFD1707774.1"/>
    </source>
</evidence>
<feature type="active site" description="Proton donor" evidence="12">
    <location>
        <position position="129"/>
    </location>
</feature>
<dbReference type="HAMAP" id="MF_01014">
    <property type="entry name" value="HisA"/>
    <property type="match status" value="1"/>
</dbReference>
<dbReference type="InterPro" id="IPR013785">
    <property type="entry name" value="Aldolase_TIM"/>
</dbReference>
<dbReference type="PANTHER" id="PTHR43090">
    <property type="entry name" value="1-(5-PHOSPHORIBOSYL)-5-[(5-PHOSPHORIBOSYLAMINO)METHYLIDENEAMINO] IMIDAZOLE-4-CARBOXAMIDE ISOMERASE"/>
    <property type="match status" value="1"/>
</dbReference>
<sequence>MKILPAMDLIDGKCVRLYQGDFNKTTQVGSDPESQLQTFIEDGAEIIHIVDLDGARSGKPEQLELISKLCAKSTVPIQVGGGIRNLETVKAYVEAGVDRIVIGTAAVHDENFLKEALKDYQKHIVVGIDARDEKVAVAGWETETEADYIEFAKKMETLGVETIVFTDISKDGTMQGPNLDQLRKINDAVNCKIVASGGIRNQADLDAVAALGLEEAIVGKAMYEGTVKLRRS</sequence>
<evidence type="ECO:0000256" key="3">
    <source>
        <dbReference type="ARBA" id="ARBA00005133"/>
    </source>
</evidence>
<evidence type="ECO:0000256" key="7">
    <source>
        <dbReference type="ARBA" id="ARBA00022490"/>
    </source>
</evidence>
<keyword evidence="7 12" id="KW-0963">Cytoplasm</keyword>
<comment type="subcellular location">
    <subcellularLocation>
        <location evidence="2 12 14">Cytoplasm</location>
    </subcellularLocation>
</comment>
<comment type="similarity">
    <text evidence="4 12 13">Belongs to the HisA/HisF family.</text>
</comment>
<evidence type="ECO:0000256" key="2">
    <source>
        <dbReference type="ARBA" id="ARBA00004496"/>
    </source>
</evidence>
<keyword evidence="9 12" id="KW-0368">Histidine biosynthesis</keyword>
<organism evidence="15 16">
    <name type="scientific">Siminovitchia sediminis</name>
    <dbReference type="NCBI Taxonomy" id="1274353"/>
    <lineage>
        <taxon>Bacteria</taxon>
        <taxon>Bacillati</taxon>
        <taxon>Bacillota</taxon>
        <taxon>Bacilli</taxon>
        <taxon>Bacillales</taxon>
        <taxon>Bacillaceae</taxon>
        <taxon>Siminovitchia</taxon>
    </lineage>
</organism>
<keyword evidence="8 12" id="KW-0028">Amino-acid biosynthesis</keyword>
<dbReference type="GO" id="GO:0003949">
    <property type="term" value="F:1-(5-phosphoribosyl)-5-[(5-phosphoribosylamino)methylideneamino]imidazole-4-carboxamide isomerase activity"/>
    <property type="evidence" value="ECO:0007669"/>
    <property type="project" value="UniProtKB-EC"/>
</dbReference>
<dbReference type="Gene3D" id="3.20.20.70">
    <property type="entry name" value="Aldolase class I"/>
    <property type="match status" value="1"/>
</dbReference>
<evidence type="ECO:0000256" key="8">
    <source>
        <dbReference type="ARBA" id="ARBA00022605"/>
    </source>
</evidence>